<comment type="caution">
    <text evidence="4">The sequence shown here is derived from an EMBL/GenBank/DDBJ whole genome shotgun (WGS) entry which is preliminary data.</text>
</comment>
<protein>
    <submittedName>
        <fullName evidence="4">ATP-grasp domain-containing protein</fullName>
    </submittedName>
</protein>
<dbReference type="Pfam" id="PF02655">
    <property type="entry name" value="ATP-grasp_3"/>
    <property type="match status" value="1"/>
</dbReference>
<evidence type="ECO:0000256" key="2">
    <source>
        <dbReference type="SAM" id="SignalP"/>
    </source>
</evidence>
<keyword evidence="2" id="KW-0732">Signal</keyword>
<feature type="signal peptide" evidence="2">
    <location>
        <begin position="1"/>
        <end position="18"/>
    </location>
</feature>
<keyword evidence="1" id="KW-0067">ATP-binding</keyword>
<feature type="chain" id="PRO_5046492794" evidence="2">
    <location>
        <begin position="19"/>
        <end position="380"/>
    </location>
</feature>
<keyword evidence="5" id="KW-1185">Reference proteome</keyword>
<dbReference type="Proteomes" id="UP001500279">
    <property type="component" value="Unassembled WGS sequence"/>
</dbReference>
<dbReference type="SUPFAM" id="SSF56059">
    <property type="entry name" value="Glutathione synthetase ATP-binding domain-like"/>
    <property type="match status" value="1"/>
</dbReference>
<evidence type="ECO:0000313" key="4">
    <source>
        <dbReference type="EMBL" id="GAA0750075.1"/>
    </source>
</evidence>
<dbReference type="PIRSF" id="PIRSF016817">
    <property type="entry name" value="UCP016817_carboligase"/>
    <property type="match status" value="1"/>
</dbReference>
<evidence type="ECO:0000313" key="5">
    <source>
        <dbReference type="Proteomes" id="UP001500279"/>
    </source>
</evidence>
<evidence type="ECO:0000256" key="1">
    <source>
        <dbReference type="PROSITE-ProRule" id="PRU00409"/>
    </source>
</evidence>
<feature type="domain" description="ATP-grasp" evidence="3">
    <location>
        <begin position="95"/>
        <end position="291"/>
    </location>
</feature>
<name>A0ABN1JZ83_9BURK</name>
<organism evidence="4 5">
    <name type="scientific">Ideonella azotifigens</name>
    <dbReference type="NCBI Taxonomy" id="513160"/>
    <lineage>
        <taxon>Bacteria</taxon>
        <taxon>Pseudomonadati</taxon>
        <taxon>Pseudomonadota</taxon>
        <taxon>Betaproteobacteria</taxon>
        <taxon>Burkholderiales</taxon>
        <taxon>Sphaerotilaceae</taxon>
        <taxon>Ideonella</taxon>
    </lineage>
</organism>
<dbReference type="InterPro" id="IPR011761">
    <property type="entry name" value="ATP-grasp"/>
</dbReference>
<keyword evidence="1" id="KW-0547">Nucleotide-binding</keyword>
<gene>
    <name evidence="4" type="ORF">GCM10009107_21310</name>
</gene>
<dbReference type="PROSITE" id="PS50975">
    <property type="entry name" value="ATP_GRASP"/>
    <property type="match status" value="1"/>
</dbReference>
<accession>A0ABN1JZ83</accession>
<sequence>MAALLAVAALSARMLAEAAVLDGHQVIALDLFGDADTRRASQRWQPIGAAGSLQIDATRVLDALQALARKGGDEVIGWVPGSGFEGQPELLDAGAQLLPLIGTPAEAVRRVRDPALFFDVLEAHGIAHPPVRADAPADADGWLLKDARACGGWHIRHAHTARDGASVSAWHYFQRAMPGVPMSATFIANGDRASLLGLNELIVRPFGAHPHVYCGCVGPVAVPAGLAQRIDEVVQLLTAAFGLRGWCSLDFIRGGDDSIGVLEVNPRPPASLSLYAQPGLIDAQLRACLQAELPPPAAFAPRHIGGSEIVYARHPLTIDEPGAQYLAGRPDVHDLPLAGACFDAGDPICSLSAAGDTAEHVRALLFAARDAVMHTLEKSS</sequence>
<evidence type="ECO:0000259" key="3">
    <source>
        <dbReference type="PROSITE" id="PS50975"/>
    </source>
</evidence>
<dbReference type="InterPro" id="IPR003806">
    <property type="entry name" value="ATP-grasp_PylC-type"/>
</dbReference>
<proteinExistence type="predicted"/>
<dbReference type="InterPro" id="IPR016677">
    <property type="entry name" value="UCP016817_carboligase"/>
</dbReference>
<reference evidence="4 5" key="1">
    <citation type="journal article" date="2019" name="Int. J. Syst. Evol. Microbiol.">
        <title>The Global Catalogue of Microorganisms (GCM) 10K type strain sequencing project: providing services to taxonomists for standard genome sequencing and annotation.</title>
        <authorList>
            <consortium name="The Broad Institute Genomics Platform"/>
            <consortium name="The Broad Institute Genome Sequencing Center for Infectious Disease"/>
            <person name="Wu L."/>
            <person name="Ma J."/>
        </authorList>
    </citation>
    <scope>NUCLEOTIDE SEQUENCE [LARGE SCALE GENOMIC DNA]</scope>
    <source>
        <strain evidence="4 5">JCM 15503</strain>
    </source>
</reference>
<dbReference type="RefSeq" id="WP_231012092.1">
    <property type="nucleotide sequence ID" value="NZ_BAAAEW010000011.1"/>
</dbReference>
<dbReference type="EMBL" id="BAAAEW010000011">
    <property type="protein sequence ID" value="GAA0750075.1"/>
    <property type="molecule type" value="Genomic_DNA"/>
</dbReference>
<dbReference type="Gene3D" id="3.30.470.20">
    <property type="entry name" value="ATP-grasp fold, B domain"/>
    <property type="match status" value="1"/>
</dbReference>